<keyword evidence="5" id="KW-1185">Reference proteome</keyword>
<evidence type="ECO:0000259" key="2">
    <source>
        <dbReference type="Pfam" id="PF01610"/>
    </source>
</evidence>
<dbReference type="OrthoDB" id="3238779at2"/>
<evidence type="ECO:0000313" key="4">
    <source>
        <dbReference type="EMBL" id="TMR04175.1"/>
    </source>
</evidence>
<feature type="domain" description="Transposase IS204/IS1001/IS1096/IS1165 zinc-finger" evidence="3">
    <location>
        <begin position="32"/>
        <end position="78"/>
    </location>
</feature>
<dbReference type="InterPro" id="IPR047951">
    <property type="entry name" value="Transpos_ISL3"/>
</dbReference>
<dbReference type="PANTHER" id="PTHR33498">
    <property type="entry name" value="TRANSPOSASE FOR INSERTION SEQUENCE ELEMENT IS1557"/>
    <property type="match status" value="1"/>
</dbReference>
<evidence type="ECO:0000259" key="3">
    <source>
        <dbReference type="Pfam" id="PF14690"/>
    </source>
</evidence>
<dbReference type="AlphaFoldDB" id="A0A5C4JG32"/>
<dbReference type="InterPro" id="IPR002560">
    <property type="entry name" value="Transposase_DDE"/>
</dbReference>
<feature type="domain" description="Transposase IS204/IS1001/IS1096/IS1165 DDE" evidence="2">
    <location>
        <begin position="150"/>
        <end position="213"/>
    </location>
</feature>
<feature type="region of interest" description="Disordered" evidence="1">
    <location>
        <begin position="210"/>
        <end position="250"/>
    </location>
</feature>
<name>A0A5C4JG32_9ACTN</name>
<dbReference type="Pfam" id="PF14690">
    <property type="entry name" value="Zn_ribbon_ISL3"/>
    <property type="match status" value="1"/>
</dbReference>
<dbReference type="Proteomes" id="UP000309174">
    <property type="component" value="Unassembled WGS sequence"/>
</dbReference>
<protein>
    <submittedName>
        <fullName evidence="4">Transposase</fullName>
    </submittedName>
</protein>
<reference evidence="4 5" key="1">
    <citation type="submission" date="2019-05" db="EMBL/GenBank/DDBJ databases">
        <title>Draft genome sequence of Actinomadura sp. 14C53.</title>
        <authorList>
            <person name="Saricaoglu S."/>
            <person name="Isik K."/>
        </authorList>
    </citation>
    <scope>NUCLEOTIDE SEQUENCE [LARGE SCALE GENOMIC DNA]</scope>
    <source>
        <strain evidence="4 5">14C53</strain>
    </source>
</reference>
<comment type="caution">
    <text evidence="4">The sequence shown here is derived from an EMBL/GenBank/DDBJ whole genome shotgun (WGS) entry which is preliminary data.</text>
</comment>
<gene>
    <name evidence="4" type="ORF">ETD83_09280</name>
</gene>
<dbReference type="PANTHER" id="PTHR33498:SF1">
    <property type="entry name" value="TRANSPOSASE FOR INSERTION SEQUENCE ELEMENT IS1557"/>
    <property type="match status" value="1"/>
</dbReference>
<organism evidence="4 5">
    <name type="scientific">Actinomadura soli</name>
    <dbReference type="NCBI Taxonomy" id="2508997"/>
    <lineage>
        <taxon>Bacteria</taxon>
        <taxon>Bacillati</taxon>
        <taxon>Actinomycetota</taxon>
        <taxon>Actinomycetes</taxon>
        <taxon>Streptosporangiales</taxon>
        <taxon>Thermomonosporaceae</taxon>
        <taxon>Actinomadura</taxon>
    </lineage>
</organism>
<dbReference type="InterPro" id="IPR029261">
    <property type="entry name" value="Transposase_Znf"/>
</dbReference>
<evidence type="ECO:0000256" key="1">
    <source>
        <dbReference type="SAM" id="MobiDB-lite"/>
    </source>
</evidence>
<evidence type="ECO:0000313" key="5">
    <source>
        <dbReference type="Proteomes" id="UP000309174"/>
    </source>
</evidence>
<sequence length="250" mass="26896">MPLPHLVEVEVERVEQAAGGVRIWARTRRVAVTCPGCGSSSSRTHSRYRRRLADTAMGGREVTIVLQVRRLFCDERSCGRRTFAEQVPGLTVRHGRETPLLVEFLRNIAVAVAGRAGARLAGALCAVARSTLLRLVMAVPDPAAPTPRVLGVDDFAIKRGHRYGTVLIDCETGAPLELLQGRDAAVLANWLTAHPGVEVICRDRSGAYAEGAQRSDGADREVRRARPAASRPGPPVAGRGGMRSGRSRGI</sequence>
<proteinExistence type="predicted"/>
<dbReference type="Pfam" id="PF01610">
    <property type="entry name" value="DDE_Tnp_ISL3"/>
    <property type="match status" value="1"/>
</dbReference>
<accession>A0A5C4JG32</accession>
<dbReference type="EMBL" id="VCKW01000034">
    <property type="protein sequence ID" value="TMR04175.1"/>
    <property type="molecule type" value="Genomic_DNA"/>
</dbReference>